<name>A0A1D1V510_RAMVA</name>
<gene>
    <name evidence="2" type="primary">RvY_05724-1</name>
    <name evidence="2" type="synonym">RvY_05724.1</name>
    <name evidence="2" type="ORF">RvY_05724</name>
</gene>
<proteinExistence type="predicted"/>
<protein>
    <submittedName>
        <fullName evidence="2">Uncharacterized protein</fullName>
    </submittedName>
</protein>
<reference evidence="2 3" key="1">
    <citation type="journal article" date="2016" name="Nat. Commun.">
        <title>Extremotolerant tardigrade genome and improved radiotolerance of human cultured cells by tardigrade-unique protein.</title>
        <authorList>
            <person name="Hashimoto T."/>
            <person name="Horikawa D.D."/>
            <person name="Saito Y."/>
            <person name="Kuwahara H."/>
            <person name="Kozuka-Hata H."/>
            <person name="Shin-I T."/>
            <person name="Minakuchi Y."/>
            <person name="Ohishi K."/>
            <person name="Motoyama A."/>
            <person name="Aizu T."/>
            <person name="Enomoto A."/>
            <person name="Kondo K."/>
            <person name="Tanaka S."/>
            <person name="Hara Y."/>
            <person name="Koshikawa S."/>
            <person name="Sagara H."/>
            <person name="Miura T."/>
            <person name="Yokobori S."/>
            <person name="Miyagawa K."/>
            <person name="Suzuki Y."/>
            <person name="Kubo T."/>
            <person name="Oyama M."/>
            <person name="Kohara Y."/>
            <person name="Fujiyama A."/>
            <person name="Arakawa K."/>
            <person name="Katayama T."/>
            <person name="Toyoda A."/>
            <person name="Kunieda T."/>
        </authorList>
    </citation>
    <scope>NUCLEOTIDE SEQUENCE [LARGE SCALE GENOMIC DNA]</scope>
    <source>
        <strain evidence="2 3">YOKOZUNA-1</strain>
    </source>
</reference>
<evidence type="ECO:0000313" key="3">
    <source>
        <dbReference type="Proteomes" id="UP000186922"/>
    </source>
</evidence>
<feature type="region of interest" description="Disordered" evidence="1">
    <location>
        <begin position="1"/>
        <end position="29"/>
    </location>
</feature>
<dbReference type="EMBL" id="BDGG01000002">
    <property type="protein sequence ID" value="GAU93853.1"/>
    <property type="molecule type" value="Genomic_DNA"/>
</dbReference>
<sequence length="131" mass="15400">MTGVTEFLTNLEGRKREDDQDKQTSTPHWHPHLNAVKQAINVLRTPEQIDLANTETHQLIKAVSVACKESTFNIRQRYQYRVKHWLLLLLSSFSSPVKRFKTSVPQHCLFQTVDQGWKCPKFQLSWCDYKK</sequence>
<evidence type="ECO:0000313" key="2">
    <source>
        <dbReference type="EMBL" id="GAU93853.1"/>
    </source>
</evidence>
<keyword evidence="3" id="KW-1185">Reference proteome</keyword>
<evidence type="ECO:0000256" key="1">
    <source>
        <dbReference type="SAM" id="MobiDB-lite"/>
    </source>
</evidence>
<dbReference type="AlphaFoldDB" id="A0A1D1V510"/>
<feature type="compositionally biased region" description="Basic and acidic residues" evidence="1">
    <location>
        <begin position="12"/>
        <end position="22"/>
    </location>
</feature>
<comment type="caution">
    <text evidence="2">The sequence shown here is derived from an EMBL/GenBank/DDBJ whole genome shotgun (WGS) entry which is preliminary data.</text>
</comment>
<dbReference type="Proteomes" id="UP000186922">
    <property type="component" value="Unassembled WGS sequence"/>
</dbReference>
<organism evidence="2 3">
    <name type="scientific">Ramazzottius varieornatus</name>
    <name type="common">Water bear</name>
    <name type="synonym">Tardigrade</name>
    <dbReference type="NCBI Taxonomy" id="947166"/>
    <lineage>
        <taxon>Eukaryota</taxon>
        <taxon>Metazoa</taxon>
        <taxon>Ecdysozoa</taxon>
        <taxon>Tardigrada</taxon>
        <taxon>Eutardigrada</taxon>
        <taxon>Parachela</taxon>
        <taxon>Hypsibioidea</taxon>
        <taxon>Ramazzottiidae</taxon>
        <taxon>Ramazzottius</taxon>
    </lineage>
</organism>
<accession>A0A1D1V510</accession>